<evidence type="ECO:0000313" key="9">
    <source>
        <dbReference type="EMBL" id="KAF7387040.1"/>
    </source>
</evidence>
<keyword evidence="5" id="KW-0539">Nucleus</keyword>
<dbReference type="PANTHER" id="PTHR16465">
    <property type="entry name" value="NUCLEASE-RELATED"/>
    <property type="match status" value="1"/>
</dbReference>
<protein>
    <recommendedName>
        <fullName evidence="11">Zinc finger matrin-type protein 5</fullName>
    </recommendedName>
</protein>
<dbReference type="SMART" id="SM00451">
    <property type="entry name" value="ZnF_U1"/>
    <property type="match status" value="1"/>
</dbReference>
<dbReference type="PANTHER" id="PTHR16465:SF0">
    <property type="entry name" value="ZINC FINGER MATRIN-TYPE PROTEIN 5"/>
    <property type="match status" value="1"/>
</dbReference>
<dbReference type="PROSITE" id="PS50103">
    <property type="entry name" value="ZF_C3H1"/>
    <property type="match status" value="1"/>
</dbReference>
<evidence type="ECO:0000313" key="10">
    <source>
        <dbReference type="Proteomes" id="UP000617340"/>
    </source>
</evidence>
<dbReference type="InterPro" id="IPR003604">
    <property type="entry name" value="Matrin/U1-like-C_Znf_C2H2"/>
</dbReference>
<keyword evidence="2 6" id="KW-0479">Metal-binding</keyword>
<comment type="caution">
    <text evidence="9">The sequence shown here is derived from an EMBL/GenBank/DDBJ whole genome shotgun (WGS) entry which is preliminary data.</text>
</comment>
<keyword evidence="10" id="KW-1185">Reference proteome</keyword>
<organism evidence="9 10">
    <name type="scientific">Vespula germanica</name>
    <name type="common">German yellow jacket</name>
    <name type="synonym">Paravespula germanica</name>
    <dbReference type="NCBI Taxonomy" id="30212"/>
    <lineage>
        <taxon>Eukaryota</taxon>
        <taxon>Metazoa</taxon>
        <taxon>Ecdysozoa</taxon>
        <taxon>Arthropoda</taxon>
        <taxon>Hexapoda</taxon>
        <taxon>Insecta</taxon>
        <taxon>Pterygota</taxon>
        <taxon>Neoptera</taxon>
        <taxon>Endopterygota</taxon>
        <taxon>Hymenoptera</taxon>
        <taxon>Apocrita</taxon>
        <taxon>Aculeata</taxon>
        <taxon>Vespoidea</taxon>
        <taxon>Vespidae</taxon>
        <taxon>Vespinae</taxon>
        <taxon>Vespula</taxon>
    </lineage>
</organism>
<dbReference type="InterPro" id="IPR000571">
    <property type="entry name" value="Znf_CCCH"/>
</dbReference>
<dbReference type="Pfam" id="PF00642">
    <property type="entry name" value="zf-CCCH"/>
    <property type="match status" value="1"/>
</dbReference>
<dbReference type="Gene3D" id="4.10.1000.10">
    <property type="entry name" value="Zinc finger, CCCH-type"/>
    <property type="match status" value="1"/>
</dbReference>
<name>A0A834JFG5_VESGE</name>
<dbReference type="EMBL" id="JACSDZ010000014">
    <property type="protein sequence ID" value="KAF7387040.1"/>
    <property type="molecule type" value="Genomic_DNA"/>
</dbReference>
<evidence type="ECO:0000256" key="2">
    <source>
        <dbReference type="ARBA" id="ARBA00022723"/>
    </source>
</evidence>
<reference evidence="9" key="1">
    <citation type="journal article" date="2020" name="G3 (Bethesda)">
        <title>High-Quality Assemblies for Three Invasive Social Wasps from the &lt;i&gt;Vespula&lt;/i&gt; Genus.</title>
        <authorList>
            <person name="Harrop T.W.R."/>
            <person name="Guhlin J."/>
            <person name="McLaughlin G.M."/>
            <person name="Permina E."/>
            <person name="Stockwell P."/>
            <person name="Gilligan J."/>
            <person name="Le Lec M.F."/>
            <person name="Gruber M.A.M."/>
            <person name="Quinn O."/>
            <person name="Lovegrove M."/>
            <person name="Duncan E.J."/>
            <person name="Remnant E.J."/>
            <person name="Van Eeckhoven J."/>
            <person name="Graham B."/>
            <person name="Knapp R.A."/>
            <person name="Langford K.W."/>
            <person name="Kronenberg Z."/>
            <person name="Press M.O."/>
            <person name="Eacker S.M."/>
            <person name="Wilson-Rankin E.E."/>
            <person name="Purcell J."/>
            <person name="Lester P.J."/>
            <person name="Dearden P.K."/>
        </authorList>
    </citation>
    <scope>NUCLEOTIDE SEQUENCE</scope>
    <source>
        <strain evidence="9">Linc-1</strain>
    </source>
</reference>
<dbReference type="SUPFAM" id="SSF90229">
    <property type="entry name" value="CCCH zinc finger"/>
    <property type="match status" value="1"/>
</dbReference>
<dbReference type="GO" id="GO:0008270">
    <property type="term" value="F:zinc ion binding"/>
    <property type="evidence" value="ECO:0007669"/>
    <property type="project" value="UniProtKB-KW"/>
</dbReference>
<keyword evidence="4 6" id="KW-0862">Zinc</keyword>
<dbReference type="InterPro" id="IPR036236">
    <property type="entry name" value="Znf_C2H2_sf"/>
</dbReference>
<dbReference type="InterPro" id="IPR036855">
    <property type="entry name" value="Znf_CCCH_sf"/>
</dbReference>
<dbReference type="AlphaFoldDB" id="A0A834JFG5"/>
<evidence type="ECO:0000256" key="6">
    <source>
        <dbReference type="PROSITE-ProRule" id="PRU00723"/>
    </source>
</evidence>
<dbReference type="InterPro" id="IPR013085">
    <property type="entry name" value="U1-CZ_Znf_C2H2"/>
</dbReference>
<dbReference type="GO" id="GO:0003676">
    <property type="term" value="F:nucleic acid binding"/>
    <property type="evidence" value="ECO:0007669"/>
    <property type="project" value="InterPro"/>
</dbReference>
<feature type="domain" description="Matrin-type" evidence="8">
    <location>
        <begin position="5"/>
        <end position="36"/>
    </location>
</feature>
<dbReference type="Gene3D" id="3.30.160.60">
    <property type="entry name" value="Classic Zinc Finger"/>
    <property type="match status" value="1"/>
</dbReference>
<comment type="subcellular location">
    <subcellularLocation>
        <location evidence="1">Nucleus</location>
    </subcellularLocation>
</comment>
<feature type="zinc finger region" description="C3H1-type" evidence="6">
    <location>
        <begin position="51"/>
        <end position="79"/>
    </location>
</feature>
<keyword evidence="3 6" id="KW-0863">Zinc-finger</keyword>
<evidence type="ECO:0008006" key="11">
    <source>
        <dbReference type="Google" id="ProtNLM"/>
    </source>
</evidence>
<evidence type="ECO:0000256" key="4">
    <source>
        <dbReference type="ARBA" id="ARBA00022833"/>
    </source>
</evidence>
<proteinExistence type="predicted"/>
<feature type="domain" description="C3H1-type" evidence="7">
    <location>
        <begin position="51"/>
        <end position="79"/>
    </location>
</feature>
<dbReference type="InterPro" id="IPR000690">
    <property type="entry name" value="Matrin/U1-C_Znf_C2H2"/>
</dbReference>
<gene>
    <name evidence="9" type="ORF">HZH68_012717</name>
</gene>
<evidence type="ECO:0000259" key="8">
    <source>
        <dbReference type="PROSITE" id="PS50171"/>
    </source>
</evidence>
<evidence type="ECO:0000259" key="7">
    <source>
        <dbReference type="PROSITE" id="PS50103"/>
    </source>
</evidence>
<dbReference type="Pfam" id="PF06220">
    <property type="entry name" value="zf-U1"/>
    <property type="match status" value="1"/>
</dbReference>
<accession>A0A834JFG5</accession>
<evidence type="ECO:0000256" key="1">
    <source>
        <dbReference type="ARBA" id="ARBA00004123"/>
    </source>
</evidence>
<evidence type="ECO:0000256" key="3">
    <source>
        <dbReference type="ARBA" id="ARBA00022771"/>
    </source>
</evidence>
<dbReference type="GO" id="GO:0005689">
    <property type="term" value="C:U12-type spliceosomal complex"/>
    <property type="evidence" value="ECO:0007669"/>
    <property type="project" value="TreeGrafter"/>
</dbReference>
<dbReference type="Proteomes" id="UP000617340">
    <property type="component" value="Unassembled WGS sequence"/>
</dbReference>
<dbReference type="PROSITE" id="PS50171">
    <property type="entry name" value="ZF_MATRIN"/>
    <property type="match status" value="1"/>
</dbReference>
<dbReference type="SUPFAM" id="SSF57667">
    <property type="entry name" value="beta-beta-alpha zinc fingers"/>
    <property type="match status" value="1"/>
</dbReference>
<evidence type="ECO:0000256" key="5">
    <source>
        <dbReference type="ARBA" id="ARBA00023242"/>
    </source>
</evidence>
<sequence length="166" mass="19360">MGKRYYCDYCDRSFKDDPEARRKHLSSLQHAKNRADHYSFYKDPETILQEEQGKIPCKRYMSSGDCAFGSSCKFSHYAPPLIWELQRIVAVKQMAASHFKPQGGWPNSDDIVKEFFVDITNPDTTEEFTYPIWDVPPELHNYPNLPPSLWPVTPESITDSNFEQWS</sequence>